<evidence type="ECO:0000313" key="6">
    <source>
        <dbReference type="EMBL" id="RMA82110.1"/>
    </source>
</evidence>
<keyword evidence="7" id="KW-1185">Reference proteome</keyword>
<dbReference type="GO" id="GO:1901135">
    <property type="term" value="P:carbohydrate derivative metabolic process"/>
    <property type="evidence" value="ECO:0007669"/>
    <property type="project" value="InterPro"/>
</dbReference>
<dbReference type="CDD" id="cd05013">
    <property type="entry name" value="SIS_RpiR"/>
    <property type="match status" value="1"/>
</dbReference>
<feature type="domain" description="HTH rpiR-type" evidence="4">
    <location>
        <begin position="3"/>
        <end position="79"/>
    </location>
</feature>
<evidence type="ECO:0000256" key="1">
    <source>
        <dbReference type="ARBA" id="ARBA00023015"/>
    </source>
</evidence>
<dbReference type="Gene3D" id="3.40.50.10490">
    <property type="entry name" value="Glucose-6-phosphate isomerase like protein, domain 1"/>
    <property type="match status" value="1"/>
</dbReference>
<dbReference type="Pfam" id="PF01418">
    <property type="entry name" value="HTH_6"/>
    <property type="match status" value="1"/>
</dbReference>
<dbReference type="InterPro" id="IPR001347">
    <property type="entry name" value="SIS_dom"/>
</dbReference>
<dbReference type="InterPro" id="IPR047640">
    <property type="entry name" value="RpiR-like"/>
</dbReference>
<evidence type="ECO:0000256" key="2">
    <source>
        <dbReference type="ARBA" id="ARBA00023125"/>
    </source>
</evidence>
<organism evidence="6 7">
    <name type="scientific">Umboniibacter marinipuniceus</name>
    <dbReference type="NCBI Taxonomy" id="569599"/>
    <lineage>
        <taxon>Bacteria</taxon>
        <taxon>Pseudomonadati</taxon>
        <taxon>Pseudomonadota</taxon>
        <taxon>Gammaproteobacteria</taxon>
        <taxon>Cellvibrionales</taxon>
        <taxon>Cellvibrionaceae</taxon>
        <taxon>Umboniibacter</taxon>
    </lineage>
</organism>
<dbReference type="Gene3D" id="1.10.10.10">
    <property type="entry name" value="Winged helix-like DNA-binding domain superfamily/Winged helix DNA-binding domain"/>
    <property type="match status" value="1"/>
</dbReference>
<dbReference type="PANTHER" id="PTHR30514:SF1">
    <property type="entry name" value="HTH-TYPE TRANSCRIPTIONAL REGULATOR HEXR-RELATED"/>
    <property type="match status" value="1"/>
</dbReference>
<dbReference type="InterPro" id="IPR036388">
    <property type="entry name" value="WH-like_DNA-bd_sf"/>
</dbReference>
<protein>
    <submittedName>
        <fullName evidence="6">RpiR family transcriptional regulator</fullName>
    </submittedName>
</protein>
<dbReference type="InterPro" id="IPR035472">
    <property type="entry name" value="RpiR-like_SIS"/>
</dbReference>
<keyword evidence="3" id="KW-0804">Transcription</keyword>
<dbReference type="PROSITE" id="PS51464">
    <property type="entry name" value="SIS"/>
    <property type="match status" value="1"/>
</dbReference>
<keyword evidence="2" id="KW-0238">DNA-binding</keyword>
<dbReference type="PANTHER" id="PTHR30514">
    <property type="entry name" value="GLUCOKINASE"/>
    <property type="match status" value="1"/>
</dbReference>
<evidence type="ECO:0000259" key="4">
    <source>
        <dbReference type="PROSITE" id="PS51071"/>
    </source>
</evidence>
<dbReference type="GO" id="GO:0097367">
    <property type="term" value="F:carbohydrate derivative binding"/>
    <property type="evidence" value="ECO:0007669"/>
    <property type="project" value="InterPro"/>
</dbReference>
<dbReference type="GO" id="GO:0003700">
    <property type="term" value="F:DNA-binding transcription factor activity"/>
    <property type="evidence" value="ECO:0007669"/>
    <property type="project" value="InterPro"/>
</dbReference>
<dbReference type="SUPFAM" id="SSF46689">
    <property type="entry name" value="Homeodomain-like"/>
    <property type="match status" value="1"/>
</dbReference>
<feature type="domain" description="SIS" evidence="5">
    <location>
        <begin position="123"/>
        <end position="262"/>
    </location>
</feature>
<dbReference type="Proteomes" id="UP000267187">
    <property type="component" value="Unassembled WGS sequence"/>
</dbReference>
<keyword evidence="1" id="KW-0805">Transcription regulation</keyword>
<gene>
    <name evidence="6" type="ORF">DFR27_0057</name>
</gene>
<dbReference type="EMBL" id="REFJ01000001">
    <property type="protein sequence ID" value="RMA82110.1"/>
    <property type="molecule type" value="Genomic_DNA"/>
</dbReference>
<evidence type="ECO:0000259" key="5">
    <source>
        <dbReference type="PROSITE" id="PS51464"/>
    </source>
</evidence>
<dbReference type="OrthoDB" id="257751at2"/>
<dbReference type="AlphaFoldDB" id="A0A3M0AB62"/>
<dbReference type="InterPro" id="IPR000281">
    <property type="entry name" value="HTH_RpiR"/>
</dbReference>
<dbReference type="Pfam" id="PF01380">
    <property type="entry name" value="SIS"/>
    <property type="match status" value="1"/>
</dbReference>
<name>A0A3M0AB62_9GAMM</name>
<proteinExistence type="predicted"/>
<evidence type="ECO:0000313" key="7">
    <source>
        <dbReference type="Proteomes" id="UP000267187"/>
    </source>
</evidence>
<dbReference type="RefSeq" id="WP_121875459.1">
    <property type="nucleotide sequence ID" value="NZ_REFJ01000001.1"/>
</dbReference>
<dbReference type="InterPro" id="IPR009057">
    <property type="entry name" value="Homeodomain-like_sf"/>
</dbReference>
<comment type="caution">
    <text evidence="6">The sequence shown here is derived from an EMBL/GenBank/DDBJ whole genome shotgun (WGS) entry which is preliminary data.</text>
</comment>
<reference evidence="6 7" key="1">
    <citation type="submission" date="2018-10" db="EMBL/GenBank/DDBJ databases">
        <title>Genomic Encyclopedia of Type Strains, Phase IV (KMG-IV): sequencing the most valuable type-strain genomes for metagenomic binning, comparative biology and taxonomic classification.</title>
        <authorList>
            <person name="Goeker M."/>
        </authorList>
    </citation>
    <scope>NUCLEOTIDE SEQUENCE [LARGE SCALE GENOMIC DNA]</scope>
    <source>
        <strain evidence="6 7">DSM 25080</strain>
    </source>
</reference>
<dbReference type="InterPro" id="IPR046348">
    <property type="entry name" value="SIS_dom_sf"/>
</dbReference>
<sequence length="290" mass="31636">MATSFTQHISDNLDNLRRSERKVADYVLANATSVIQMRIVDLSTEAEVSEPTVVRFCRAIGCDGFQDFKLKLAQQLASSPTIGQIAVTDSDSSSAYTTKVFDTSIDVLIKVRDQVNASVIDEAVKLIFNARRVDFFGFGGSAPVAADAQHRLLRLGLATHTYSDPHIQTMAAMSLRSNDVVIAISQSGRTKALLDSLREVKRRGAKIISLSPSDTPVLSQGDVQIKIDVNDHFDVYSPLSSRIAHLVIIDAIAAGVAQHMGDNGKTHIAKLKQSLRGHRINYHEPTIPSN</sequence>
<accession>A0A3M0AB62</accession>
<evidence type="ECO:0000256" key="3">
    <source>
        <dbReference type="ARBA" id="ARBA00023163"/>
    </source>
</evidence>
<dbReference type="GO" id="GO:0003677">
    <property type="term" value="F:DNA binding"/>
    <property type="evidence" value="ECO:0007669"/>
    <property type="project" value="UniProtKB-KW"/>
</dbReference>
<dbReference type="SUPFAM" id="SSF53697">
    <property type="entry name" value="SIS domain"/>
    <property type="match status" value="1"/>
</dbReference>
<dbReference type="PROSITE" id="PS51071">
    <property type="entry name" value="HTH_RPIR"/>
    <property type="match status" value="1"/>
</dbReference>